<comment type="caution">
    <text evidence="1">The sequence shown here is derived from an EMBL/GenBank/DDBJ whole genome shotgun (WGS) entry which is preliminary data.</text>
</comment>
<reference evidence="1 2" key="1">
    <citation type="submission" date="2017-05" db="EMBL/GenBank/DDBJ databases">
        <title>Vagococcus spp. assemblies.</title>
        <authorList>
            <person name="Gulvik C.A."/>
        </authorList>
    </citation>
    <scope>NUCLEOTIDE SEQUENCE [LARGE SCALE GENOMIC DNA]</scope>
    <source>
        <strain evidence="1 2">DSM 24756</strain>
    </source>
</reference>
<name>A0A430AKB8_9ENTE</name>
<evidence type="ECO:0000313" key="1">
    <source>
        <dbReference type="EMBL" id="RSU08562.1"/>
    </source>
</evidence>
<dbReference type="InterPro" id="IPR021477">
    <property type="entry name" value="TVIIS_effector_SACOL2603_fam"/>
</dbReference>
<protein>
    <recommendedName>
        <fullName evidence="3">TIGR04197 family type VII secretion effector</fullName>
    </recommendedName>
</protein>
<sequence length="93" mass="10580">MAKVTLDKQVFDTNIKRVKTEVQQIKFQCSDNLGETNITPFTDYVAIIQEFKSMIDNYKQLVTDDTDKIMQMGEKIVESDKAIAEGIAQSKSK</sequence>
<evidence type="ECO:0008006" key="3">
    <source>
        <dbReference type="Google" id="ProtNLM"/>
    </source>
</evidence>
<dbReference type="NCBIfam" id="TIGR04197">
    <property type="entry name" value="T7SS_SACOL2603"/>
    <property type="match status" value="1"/>
</dbReference>
<evidence type="ECO:0000313" key="2">
    <source>
        <dbReference type="Proteomes" id="UP000288669"/>
    </source>
</evidence>
<organism evidence="1 2">
    <name type="scientific">Vagococcus entomophilus</name>
    <dbReference type="NCBI Taxonomy" id="1160095"/>
    <lineage>
        <taxon>Bacteria</taxon>
        <taxon>Bacillati</taxon>
        <taxon>Bacillota</taxon>
        <taxon>Bacilli</taxon>
        <taxon>Lactobacillales</taxon>
        <taxon>Enterococcaceae</taxon>
        <taxon>Vagococcus</taxon>
    </lineage>
</organism>
<proteinExistence type="predicted"/>
<dbReference type="InterPro" id="IPR046318">
    <property type="entry name" value="DUF5344"/>
</dbReference>
<dbReference type="Pfam" id="PF17279">
    <property type="entry name" value="DUF5344"/>
    <property type="match status" value="1"/>
</dbReference>
<gene>
    <name evidence="1" type="ORF">CBF30_04845</name>
</gene>
<dbReference type="Proteomes" id="UP000288669">
    <property type="component" value="Unassembled WGS sequence"/>
</dbReference>
<dbReference type="AlphaFoldDB" id="A0A430AKB8"/>
<dbReference type="EMBL" id="NGJZ01000001">
    <property type="protein sequence ID" value="RSU08562.1"/>
    <property type="molecule type" value="Genomic_DNA"/>
</dbReference>
<keyword evidence="2" id="KW-1185">Reference proteome</keyword>
<accession>A0A430AKB8</accession>
<dbReference type="RefSeq" id="WP_126823265.1">
    <property type="nucleotide sequence ID" value="NZ_JBHLWU010000001.1"/>
</dbReference>